<dbReference type="InterPro" id="IPR000524">
    <property type="entry name" value="Tscrpt_reg_HTH_GntR"/>
</dbReference>
<evidence type="ECO:0000313" key="5">
    <source>
        <dbReference type="EMBL" id="MBB5694694.1"/>
    </source>
</evidence>
<dbReference type="AlphaFoldDB" id="A0A840YKH5"/>
<dbReference type="PRINTS" id="PR00035">
    <property type="entry name" value="HTHGNTR"/>
</dbReference>
<dbReference type="EMBL" id="JACIJD010000011">
    <property type="protein sequence ID" value="MBB5694694.1"/>
    <property type="molecule type" value="Genomic_DNA"/>
</dbReference>
<dbReference type="PANTHER" id="PTHR43537">
    <property type="entry name" value="TRANSCRIPTIONAL REGULATOR, GNTR FAMILY"/>
    <property type="match status" value="1"/>
</dbReference>
<dbReference type="SUPFAM" id="SSF48008">
    <property type="entry name" value="GntR ligand-binding domain-like"/>
    <property type="match status" value="1"/>
</dbReference>
<dbReference type="InterPro" id="IPR008920">
    <property type="entry name" value="TF_FadR/GntR_C"/>
</dbReference>
<dbReference type="InterPro" id="IPR036388">
    <property type="entry name" value="WH-like_DNA-bd_sf"/>
</dbReference>
<dbReference type="RefSeq" id="WP_184519173.1">
    <property type="nucleotide sequence ID" value="NZ_JACIJD010000011.1"/>
</dbReference>
<dbReference type="GO" id="GO:0003677">
    <property type="term" value="F:DNA binding"/>
    <property type="evidence" value="ECO:0007669"/>
    <property type="project" value="UniProtKB-KW"/>
</dbReference>
<keyword evidence="3" id="KW-0804">Transcription</keyword>
<dbReference type="PROSITE" id="PS50949">
    <property type="entry name" value="HTH_GNTR"/>
    <property type="match status" value="1"/>
</dbReference>
<keyword evidence="1" id="KW-0805">Transcription regulation</keyword>
<reference evidence="5 6" key="1">
    <citation type="submission" date="2020-08" db="EMBL/GenBank/DDBJ databases">
        <title>Genomic Encyclopedia of Type Strains, Phase IV (KMG-IV): sequencing the most valuable type-strain genomes for metagenomic binning, comparative biology and taxonomic classification.</title>
        <authorList>
            <person name="Goeker M."/>
        </authorList>
    </citation>
    <scope>NUCLEOTIDE SEQUENCE [LARGE SCALE GENOMIC DNA]</scope>
    <source>
        <strain evidence="5 6">DSM 25622</strain>
    </source>
</reference>
<protein>
    <submittedName>
        <fullName evidence="5">DNA-binding GntR family transcriptional regulator</fullName>
    </submittedName>
</protein>
<dbReference type="SMART" id="SM00895">
    <property type="entry name" value="FCD"/>
    <property type="match status" value="1"/>
</dbReference>
<dbReference type="CDD" id="cd07377">
    <property type="entry name" value="WHTH_GntR"/>
    <property type="match status" value="1"/>
</dbReference>
<evidence type="ECO:0000259" key="4">
    <source>
        <dbReference type="PROSITE" id="PS50949"/>
    </source>
</evidence>
<dbReference type="InterPro" id="IPR011711">
    <property type="entry name" value="GntR_C"/>
</dbReference>
<evidence type="ECO:0000256" key="2">
    <source>
        <dbReference type="ARBA" id="ARBA00023125"/>
    </source>
</evidence>
<accession>A0A840YKH5</accession>
<gene>
    <name evidence="5" type="ORF">FHS87_002746</name>
</gene>
<evidence type="ECO:0000256" key="3">
    <source>
        <dbReference type="ARBA" id="ARBA00023163"/>
    </source>
</evidence>
<keyword evidence="2 5" id="KW-0238">DNA-binding</keyword>
<sequence>MPPQTPRPSRSSGQEAYDLLLQAIDSGALPAGTRLREAELAERFRISRTPVREALKRLEAQGLVLHEPHHGAAVASLDYGQVAELYHMREVLEGTAAGLAATHATATEVEILREMVERDRGLLGDPPALAASNRAFHRQIRLSARNRFLNATLDTMRISLALLAGTTLAVPGRGVESVEEHAAIVAAIEAHDTAAAEAAARRHIRNAFKVRIGLEHARG</sequence>
<dbReference type="GO" id="GO:0003700">
    <property type="term" value="F:DNA-binding transcription factor activity"/>
    <property type="evidence" value="ECO:0007669"/>
    <property type="project" value="InterPro"/>
</dbReference>
<dbReference type="Gene3D" id="1.20.120.530">
    <property type="entry name" value="GntR ligand-binding domain-like"/>
    <property type="match status" value="1"/>
</dbReference>
<evidence type="ECO:0000256" key="1">
    <source>
        <dbReference type="ARBA" id="ARBA00023015"/>
    </source>
</evidence>
<dbReference type="Proteomes" id="UP000580654">
    <property type="component" value="Unassembled WGS sequence"/>
</dbReference>
<proteinExistence type="predicted"/>
<dbReference type="InterPro" id="IPR036390">
    <property type="entry name" value="WH_DNA-bd_sf"/>
</dbReference>
<evidence type="ECO:0000313" key="6">
    <source>
        <dbReference type="Proteomes" id="UP000580654"/>
    </source>
</evidence>
<name>A0A840YKH5_9PROT</name>
<dbReference type="Pfam" id="PF07729">
    <property type="entry name" value="FCD"/>
    <property type="match status" value="1"/>
</dbReference>
<comment type="caution">
    <text evidence="5">The sequence shown here is derived from an EMBL/GenBank/DDBJ whole genome shotgun (WGS) entry which is preliminary data.</text>
</comment>
<organism evidence="5 6">
    <name type="scientific">Muricoccus pecuniae</name>
    <dbReference type="NCBI Taxonomy" id="693023"/>
    <lineage>
        <taxon>Bacteria</taxon>
        <taxon>Pseudomonadati</taxon>
        <taxon>Pseudomonadota</taxon>
        <taxon>Alphaproteobacteria</taxon>
        <taxon>Acetobacterales</taxon>
        <taxon>Roseomonadaceae</taxon>
        <taxon>Muricoccus</taxon>
    </lineage>
</organism>
<keyword evidence="6" id="KW-1185">Reference proteome</keyword>
<dbReference type="SUPFAM" id="SSF46785">
    <property type="entry name" value="Winged helix' DNA-binding domain"/>
    <property type="match status" value="1"/>
</dbReference>
<dbReference type="PANTHER" id="PTHR43537:SF49">
    <property type="entry name" value="TRANSCRIPTIONAL REGULATORY PROTEIN"/>
    <property type="match status" value="1"/>
</dbReference>
<dbReference type="SMART" id="SM00345">
    <property type="entry name" value="HTH_GNTR"/>
    <property type="match status" value="1"/>
</dbReference>
<dbReference type="Gene3D" id="1.10.10.10">
    <property type="entry name" value="Winged helix-like DNA-binding domain superfamily/Winged helix DNA-binding domain"/>
    <property type="match status" value="1"/>
</dbReference>
<feature type="domain" description="HTH gntR-type" evidence="4">
    <location>
        <begin position="10"/>
        <end position="77"/>
    </location>
</feature>
<dbReference type="Pfam" id="PF00392">
    <property type="entry name" value="GntR"/>
    <property type="match status" value="1"/>
</dbReference>